<reference evidence="2 3" key="1">
    <citation type="submission" date="2020-02" db="EMBL/GenBank/DDBJ databases">
        <authorList>
            <person name="Ferguson B K."/>
        </authorList>
    </citation>
    <scope>NUCLEOTIDE SEQUENCE [LARGE SCALE GENOMIC DNA]</scope>
</reference>
<evidence type="ECO:0000313" key="3">
    <source>
        <dbReference type="Proteomes" id="UP000479190"/>
    </source>
</evidence>
<keyword evidence="3" id="KW-1185">Reference proteome</keyword>
<organism evidence="2 3">
    <name type="scientific">Trichogramma brassicae</name>
    <dbReference type="NCBI Taxonomy" id="86971"/>
    <lineage>
        <taxon>Eukaryota</taxon>
        <taxon>Metazoa</taxon>
        <taxon>Ecdysozoa</taxon>
        <taxon>Arthropoda</taxon>
        <taxon>Hexapoda</taxon>
        <taxon>Insecta</taxon>
        <taxon>Pterygota</taxon>
        <taxon>Neoptera</taxon>
        <taxon>Endopterygota</taxon>
        <taxon>Hymenoptera</taxon>
        <taxon>Apocrita</taxon>
        <taxon>Proctotrupomorpha</taxon>
        <taxon>Chalcidoidea</taxon>
        <taxon>Trichogrammatidae</taxon>
        <taxon>Trichogramma</taxon>
    </lineage>
</organism>
<protein>
    <submittedName>
        <fullName evidence="2">Uncharacterized protein</fullName>
    </submittedName>
</protein>
<sequence length="186" mass="21171">MGRALLVKRTRAMRRALMGSSARYRRVNRNRDPAGASSRNNSNAVLRRIFTTSPMRRDEPPVIMNSHAAIANSEKEERTILELEVQDQNLVWEDFADEFHCESTFGNQGAEVGFPSMLFMTPRRTRTPGNSTSLPYLKQCVRTIPRLTGGFTESGIQDKDIWPEHQGSPMTGMKKNERSHFVTQNE</sequence>
<name>A0A6H5J6W6_9HYME</name>
<feature type="region of interest" description="Disordered" evidence="1">
    <location>
        <begin position="152"/>
        <end position="186"/>
    </location>
</feature>
<dbReference type="AlphaFoldDB" id="A0A6H5J6W6"/>
<evidence type="ECO:0000313" key="2">
    <source>
        <dbReference type="EMBL" id="CAB0044297.1"/>
    </source>
</evidence>
<proteinExistence type="predicted"/>
<dbReference type="EMBL" id="CADCXV010001427">
    <property type="protein sequence ID" value="CAB0044297.1"/>
    <property type="molecule type" value="Genomic_DNA"/>
</dbReference>
<accession>A0A6H5J6W6</accession>
<dbReference type="Proteomes" id="UP000479190">
    <property type="component" value="Unassembled WGS sequence"/>
</dbReference>
<gene>
    <name evidence="2" type="ORF">TBRA_LOCUS15885</name>
</gene>
<evidence type="ECO:0000256" key="1">
    <source>
        <dbReference type="SAM" id="MobiDB-lite"/>
    </source>
</evidence>